<gene>
    <name evidence="10" type="ordered locus">Theam_1529</name>
</gene>
<dbReference type="OrthoDB" id="9781783at2"/>
<dbReference type="AlphaFoldDB" id="E8T4N1"/>
<dbReference type="GO" id="GO:0051539">
    <property type="term" value="F:4 iron, 4 sulfur cluster binding"/>
    <property type="evidence" value="ECO:0007669"/>
    <property type="project" value="UniProtKB-KW"/>
</dbReference>
<dbReference type="InterPro" id="IPR007197">
    <property type="entry name" value="rSAM"/>
</dbReference>
<sequence length="284" mass="32234">MSLEKLEALLSPCRLCPRNCGSKRKNGETGFCKVLDRPMVSSFGPHFGEEPVLVGFGGSGTIFFTGCNLGCVFCQNYQISHLMEGEYISVSELADIMLHLQERGCHNINLVTPTHQTPQIFAAVEEAKTKGLRVPIVYNCGGYESVEVLKELKGLVDIYMPDFKTLSREFASKYLKAPNYPEVVKEALLEMHSQVGDLQVNDYGLAEKGLMVRHLVMPGWTHDSMAVLDWITENLGRNTYVNVMDQYYPFYRACDYPEICRRVTEEEFERVYAYAKRLELRLAV</sequence>
<dbReference type="eggNOG" id="COG1313">
    <property type="taxonomic scope" value="Bacteria"/>
</dbReference>
<evidence type="ECO:0000259" key="9">
    <source>
        <dbReference type="Pfam" id="PF04055"/>
    </source>
</evidence>
<dbReference type="InterPro" id="IPR013785">
    <property type="entry name" value="Aldolase_TIM"/>
</dbReference>
<protein>
    <submittedName>
        <fullName evidence="10">Radical SAM domain protein</fullName>
    </submittedName>
</protein>
<keyword evidence="3 8" id="KW-0949">S-adenosyl-L-methionine</keyword>
<dbReference type="InterPro" id="IPR016431">
    <property type="entry name" value="Pyrv-formate_lyase-activ_prd"/>
</dbReference>
<dbReference type="PROSITE" id="PS01087">
    <property type="entry name" value="RADICAL_ACTIVATING"/>
    <property type="match status" value="1"/>
</dbReference>
<dbReference type="SFLD" id="SFLDG01099">
    <property type="entry name" value="Uncharacterised_Radical_SAM_Su"/>
    <property type="match status" value="1"/>
</dbReference>
<dbReference type="GO" id="GO:0046872">
    <property type="term" value="F:metal ion binding"/>
    <property type="evidence" value="ECO:0007669"/>
    <property type="project" value="UniProtKB-KW"/>
</dbReference>
<keyword evidence="2" id="KW-0004">4Fe-4S</keyword>
<comment type="cofactor">
    <cofactor evidence="8">
        <name>[4Fe-4S] cluster</name>
        <dbReference type="ChEBI" id="CHEBI:49883"/>
    </cofactor>
    <text evidence="8">Binds 1 [4Fe-4S] cluster. The cluster is coordinated with 3 cysteines and an exchangeable S-adenosyl-L-methionine.</text>
</comment>
<feature type="domain" description="Radical SAM core" evidence="9">
    <location>
        <begin position="62"/>
        <end position="228"/>
    </location>
</feature>
<feature type="binding site" evidence="8">
    <location>
        <position position="67"/>
    </location>
    <ligand>
        <name>[4Fe-4S] cluster</name>
        <dbReference type="ChEBI" id="CHEBI:49883"/>
        <note>4Fe-4S-S-AdoMet</note>
    </ligand>
</feature>
<name>E8T4N1_THEA1</name>
<keyword evidence="11" id="KW-1185">Reference proteome</keyword>
<dbReference type="Proteomes" id="UP000006362">
    <property type="component" value="Chromosome"/>
</dbReference>
<feature type="binding site" evidence="8">
    <location>
        <position position="71"/>
    </location>
    <ligand>
        <name>[4Fe-4S] cluster</name>
        <dbReference type="ChEBI" id="CHEBI:49883"/>
        <note>4Fe-4S-S-AdoMet</note>
    </ligand>
</feature>
<evidence type="ECO:0000256" key="4">
    <source>
        <dbReference type="ARBA" id="ARBA00022723"/>
    </source>
</evidence>
<organism evidence="10 11">
    <name type="scientific">Thermovibrio ammonificans (strain DSM 15698 / JCM 12110 / HB-1)</name>
    <dbReference type="NCBI Taxonomy" id="648996"/>
    <lineage>
        <taxon>Bacteria</taxon>
        <taxon>Pseudomonadati</taxon>
        <taxon>Aquificota</taxon>
        <taxon>Aquificia</taxon>
        <taxon>Desulfurobacteriales</taxon>
        <taxon>Desulfurobacteriaceae</taxon>
        <taxon>Thermovibrio</taxon>
    </lineage>
</organism>
<dbReference type="Pfam" id="PF04055">
    <property type="entry name" value="Radical_SAM"/>
    <property type="match status" value="1"/>
</dbReference>
<evidence type="ECO:0000256" key="3">
    <source>
        <dbReference type="ARBA" id="ARBA00022691"/>
    </source>
</evidence>
<dbReference type="EMBL" id="CP002444">
    <property type="protein sequence ID" value="ADU97489.1"/>
    <property type="molecule type" value="Genomic_DNA"/>
</dbReference>
<reference evidence="10" key="1">
    <citation type="submission" date="2011-01" db="EMBL/GenBank/DDBJ databases">
        <title>Complete sequence of chromosome of Thermovibrio ammonificans HB-1.</title>
        <authorList>
            <consortium name="US DOE Joint Genome Institute"/>
            <person name="Lucas S."/>
            <person name="Copeland A."/>
            <person name="Lapidus A."/>
            <person name="Cheng J.-F."/>
            <person name="Goodwin L."/>
            <person name="Pitluck S."/>
            <person name="Davenport K."/>
            <person name="Detter J.C."/>
            <person name="Han C."/>
            <person name="Tapia R."/>
            <person name="Land M."/>
            <person name="Hauser L."/>
            <person name="Kyrpides N."/>
            <person name="Ivanova N."/>
            <person name="Ovchinnikova G."/>
            <person name="Vetriani C."/>
            <person name="Woyke T."/>
        </authorList>
    </citation>
    <scope>NUCLEOTIDE SEQUENCE [LARGE SCALE GENOMIC DNA]</scope>
    <source>
        <strain evidence="10">HB-1</strain>
    </source>
</reference>
<dbReference type="SFLD" id="SFLDS00029">
    <property type="entry name" value="Radical_SAM"/>
    <property type="match status" value="1"/>
</dbReference>
<dbReference type="RefSeq" id="WP_013538275.1">
    <property type="nucleotide sequence ID" value="NC_014926.1"/>
</dbReference>
<dbReference type="InterPro" id="IPR001989">
    <property type="entry name" value="Radical_activat_CS"/>
</dbReference>
<dbReference type="SUPFAM" id="SSF102114">
    <property type="entry name" value="Radical SAM enzymes"/>
    <property type="match status" value="1"/>
</dbReference>
<dbReference type="HOGENOM" id="CLU_062674_0_1_0"/>
<comment type="similarity">
    <text evidence="1">Belongs to the organic radical-activating enzymes family.</text>
</comment>
<evidence type="ECO:0000256" key="2">
    <source>
        <dbReference type="ARBA" id="ARBA00022485"/>
    </source>
</evidence>
<evidence type="ECO:0000313" key="11">
    <source>
        <dbReference type="Proteomes" id="UP000006362"/>
    </source>
</evidence>
<dbReference type="CDD" id="cd01335">
    <property type="entry name" value="Radical_SAM"/>
    <property type="match status" value="1"/>
</dbReference>
<dbReference type="InterPro" id="IPR058240">
    <property type="entry name" value="rSAM_sf"/>
</dbReference>
<dbReference type="PANTHER" id="PTHR43075">
    <property type="entry name" value="FORMATE LYASE ACTIVATING ENZYME, PUTATIVE (AFU_ORTHOLOGUE AFUA_2G15630)-RELATED"/>
    <property type="match status" value="1"/>
</dbReference>
<keyword evidence="5" id="KW-0560">Oxidoreductase</keyword>
<dbReference type="PANTHER" id="PTHR43075:SF1">
    <property type="entry name" value="FORMATE LYASE ACTIVATING ENZYME, PUTATIVE (AFU_ORTHOLOGUE AFUA_2G15630)-RELATED"/>
    <property type="match status" value="1"/>
</dbReference>
<dbReference type="PIRSF" id="PIRSF004869">
    <property type="entry name" value="PflX_prd"/>
    <property type="match status" value="1"/>
</dbReference>
<evidence type="ECO:0000256" key="6">
    <source>
        <dbReference type="ARBA" id="ARBA00023004"/>
    </source>
</evidence>
<evidence type="ECO:0000313" key="10">
    <source>
        <dbReference type="EMBL" id="ADU97489.1"/>
    </source>
</evidence>
<dbReference type="KEGG" id="tam:Theam_1529"/>
<keyword evidence="6 8" id="KW-0408">Iron</keyword>
<accession>E8T4N1</accession>
<proteinExistence type="inferred from homology"/>
<evidence type="ECO:0000256" key="8">
    <source>
        <dbReference type="PIRSR" id="PIRSR004869-50"/>
    </source>
</evidence>
<evidence type="ECO:0000256" key="7">
    <source>
        <dbReference type="ARBA" id="ARBA00023014"/>
    </source>
</evidence>
<dbReference type="GO" id="GO:0016491">
    <property type="term" value="F:oxidoreductase activity"/>
    <property type="evidence" value="ECO:0007669"/>
    <property type="project" value="UniProtKB-KW"/>
</dbReference>
<dbReference type="STRING" id="648996.Theam_1529"/>
<keyword evidence="7 8" id="KW-0411">Iron-sulfur</keyword>
<evidence type="ECO:0000256" key="1">
    <source>
        <dbReference type="ARBA" id="ARBA00009777"/>
    </source>
</evidence>
<dbReference type="Gene3D" id="3.20.20.70">
    <property type="entry name" value="Aldolase class I"/>
    <property type="match status" value="1"/>
</dbReference>
<feature type="binding site" evidence="8">
    <location>
        <position position="74"/>
    </location>
    <ligand>
        <name>[4Fe-4S] cluster</name>
        <dbReference type="ChEBI" id="CHEBI:49883"/>
        <note>4Fe-4S-S-AdoMet</note>
    </ligand>
</feature>
<dbReference type="InterPro" id="IPR040085">
    <property type="entry name" value="MJ0674-like"/>
</dbReference>
<evidence type="ECO:0000256" key="5">
    <source>
        <dbReference type="ARBA" id="ARBA00023002"/>
    </source>
</evidence>
<keyword evidence="4 8" id="KW-0479">Metal-binding</keyword>